<accession>A0AAV8Q837</accession>
<keyword evidence="2" id="KW-1185">Reference proteome</keyword>
<comment type="caution">
    <text evidence="1">The sequence shown here is derived from an EMBL/GenBank/DDBJ whole genome shotgun (WGS) entry which is preliminary data.</text>
</comment>
<dbReference type="EMBL" id="JAQQAF010000008">
    <property type="protein sequence ID" value="KAJ8467269.1"/>
    <property type="molecule type" value="Genomic_DNA"/>
</dbReference>
<organism evidence="1 2">
    <name type="scientific">Ensete ventricosum</name>
    <name type="common">Abyssinian banana</name>
    <name type="synonym">Musa ensete</name>
    <dbReference type="NCBI Taxonomy" id="4639"/>
    <lineage>
        <taxon>Eukaryota</taxon>
        <taxon>Viridiplantae</taxon>
        <taxon>Streptophyta</taxon>
        <taxon>Embryophyta</taxon>
        <taxon>Tracheophyta</taxon>
        <taxon>Spermatophyta</taxon>
        <taxon>Magnoliopsida</taxon>
        <taxon>Liliopsida</taxon>
        <taxon>Zingiberales</taxon>
        <taxon>Musaceae</taxon>
        <taxon>Ensete</taxon>
    </lineage>
</organism>
<gene>
    <name evidence="1" type="ORF">OPV22_029821</name>
</gene>
<reference evidence="1 2" key="1">
    <citation type="submission" date="2022-12" db="EMBL/GenBank/DDBJ databases">
        <title>Chromosome-scale assembly of the Ensete ventricosum genome.</title>
        <authorList>
            <person name="Dussert Y."/>
            <person name="Stocks J."/>
            <person name="Wendawek A."/>
            <person name="Woldeyes F."/>
            <person name="Nichols R.A."/>
            <person name="Borrell J.S."/>
        </authorList>
    </citation>
    <scope>NUCLEOTIDE SEQUENCE [LARGE SCALE GENOMIC DNA]</scope>
    <source>
        <strain evidence="2">cv. Maze</strain>
        <tissue evidence="1">Seeds</tissue>
    </source>
</reference>
<proteinExistence type="predicted"/>
<protein>
    <submittedName>
        <fullName evidence="1">Uncharacterized protein</fullName>
    </submittedName>
</protein>
<name>A0AAV8Q837_ENSVE</name>
<evidence type="ECO:0000313" key="1">
    <source>
        <dbReference type="EMBL" id="KAJ8467269.1"/>
    </source>
</evidence>
<dbReference type="AlphaFoldDB" id="A0AAV8Q837"/>
<dbReference type="Proteomes" id="UP001222027">
    <property type="component" value="Unassembled WGS sequence"/>
</dbReference>
<evidence type="ECO:0000313" key="2">
    <source>
        <dbReference type="Proteomes" id="UP001222027"/>
    </source>
</evidence>
<sequence length="98" mass="10857">MALRRWGTGIDSSSKILESTSLDGMKSVARACMEGLGSPSASRIRLLAKHRFDFRVLIGSSGAVPISILVLKRHRRLLPEKFSSNNRFLSRNGRTCLI</sequence>